<evidence type="ECO:0000313" key="2">
    <source>
        <dbReference type="EMBL" id="RUO25980.1"/>
    </source>
</evidence>
<dbReference type="Pfam" id="PF12706">
    <property type="entry name" value="Lactamase_B_2"/>
    <property type="match status" value="1"/>
</dbReference>
<organism evidence="2 3">
    <name type="scientific">Aliidiomarina minuta</name>
    <dbReference type="NCBI Taxonomy" id="880057"/>
    <lineage>
        <taxon>Bacteria</taxon>
        <taxon>Pseudomonadati</taxon>
        <taxon>Pseudomonadota</taxon>
        <taxon>Gammaproteobacteria</taxon>
        <taxon>Alteromonadales</taxon>
        <taxon>Idiomarinaceae</taxon>
        <taxon>Aliidiomarina</taxon>
    </lineage>
</organism>
<dbReference type="SUPFAM" id="SSF56281">
    <property type="entry name" value="Metallo-hydrolase/oxidoreductase"/>
    <property type="match status" value="1"/>
</dbReference>
<dbReference type="EMBL" id="PIPL01000001">
    <property type="protein sequence ID" value="RUO25980.1"/>
    <property type="molecule type" value="Genomic_DNA"/>
</dbReference>
<feature type="domain" description="Metallo-beta-lactamase" evidence="1">
    <location>
        <begin position="110"/>
        <end position="312"/>
    </location>
</feature>
<dbReference type="Proteomes" id="UP000288293">
    <property type="component" value="Unassembled WGS sequence"/>
</dbReference>
<gene>
    <name evidence="2" type="ORF">CWE09_04430</name>
</gene>
<dbReference type="GO" id="GO:0005737">
    <property type="term" value="C:cytoplasm"/>
    <property type="evidence" value="ECO:0007669"/>
    <property type="project" value="TreeGrafter"/>
</dbReference>
<evidence type="ECO:0000313" key="3">
    <source>
        <dbReference type="Proteomes" id="UP000288293"/>
    </source>
</evidence>
<dbReference type="AlphaFoldDB" id="A0A432W7C1"/>
<dbReference type="RefSeq" id="WP_126802798.1">
    <property type="nucleotide sequence ID" value="NZ_PIPL01000001.1"/>
</dbReference>
<protein>
    <submittedName>
        <fullName evidence="2">Zn-dependent hydrolase</fullName>
    </submittedName>
</protein>
<accession>A0A432W7C1</accession>
<proteinExistence type="predicted"/>
<dbReference type="InterPro" id="IPR001279">
    <property type="entry name" value="Metallo-B-lactamas"/>
</dbReference>
<keyword evidence="3" id="KW-1185">Reference proteome</keyword>
<dbReference type="Gene3D" id="3.60.15.10">
    <property type="entry name" value="Ribonuclease Z/Hydroxyacylglutathione hydrolase-like"/>
    <property type="match status" value="1"/>
</dbReference>
<sequence>MNHPSICLLLISCSLLVACSSNDVTRIEAEQAGATQTDQGRYRNAYRDIEYPDNCEADCYLPHPLVECQQPGENCQYTGDNPTTNLNAGFEITWLGHASFKIQSPDGQQLLFDPVSQQFDWPVNWAFRLSDGFNRNTPQWPDSEQLQDTAGVFYSHLHYDHFNKADVRRIGTEAEFFVPLDMASNLPRGGYRITEMDWYTQTSLGPLTVHAVPAHHFNSRVWVPFLYEDENRALWSGWIIEYEGKKLFFAGDTGYSPHFKDIQQRYGDMDICLLPIASYHHEEHGNWYRYVHTTPEDTLAAAEDLQCKSIIPWGYGNASWKMGDHSSHSALIRLLNVYPDSSRQIPLLILNEGETVKL</sequence>
<dbReference type="GO" id="GO:0016787">
    <property type="term" value="F:hydrolase activity"/>
    <property type="evidence" value="ECO:0007669"/>
    <property type="project" value="UniProtKB-KW"/>
</dbReference>
<evidence type="ECO:0000259" key="1">
    <source>
        <dbReference type="Pfam" id="PF12706"/>
    </source>
</evidence>
<dbReference type="OrthoDB" id="9805728at2"/>
<dbReference type="PANTHER" id="PTHR15032:SF4">
    <property type="entry name" value="N-ACYL-PHOSPHATIDYLETHANOLAMINE-HYDROLYZING PHOSPHOLIPASE D"/>
    <property type="match status" value="1"/>
</dbReference>
<keyword evidence="2" id="KW-0378">Hydrolase</keyword>
<name>A0A432W7C1_9GAMM</name>
<comment type="caution">
    <text evidence="2">The sequence shown here is derived from an EMBL/GenBank/DDBJ whole genome shotgun (WGS) entry which is preliminary data.</text>
</comment>
<reference evidence="2 3" key="1">
    <citation type="journal article" date="2011" name="Front. Microbiol.">
        <title>Genomic signatures of strain selection and enhancement in Bacillus atrophaeus var. globigii, a historical biowarfare simulant.</title>
        <authorList>
            <person name="Gibbons H.S."/>
            <person name="Broomall S.M."/>
            <person name="McNew L.A."/>
            <person name="Daligault H."/>
            <person name="Chapman C."/>
            <person name="Bruce D."/>
            <person name="Karavis M."/>
            <person name="Krepps M."/>
            <person name="McGregor P.A."/>
            <person name="Hong C."/>
            <person name="Park K.H."/>
            <person name="Akmal A."/>
            <person name="Feldman A."/>
            <person name="Lin J.S."/>
            <person name="Chang W.E."/>
            <person name="Higgs B.W."/>
            <person name="Demirev P."/>
            <person name="Lindquist J."/>
            <person name="Liem A."/>
            <person name="Fochler E."/>
            <person name="Read T.D."/>
            <person name="Tapia R."/>
            <person name="Johnson S."/>
            <person name="Bishop-Lilly K.A."/>
            <person name="Detter C."/>
            <person name="Han C."/>
            <person name="Sozhamannan S."/>
            <person name="Rosenzweig C.N."/>
            <person name="Skowronski E.W."/>
        </authorList>
    </citation>
    <scope>NUCLEOTIDE SEQUENCE [LARGE SCALE GENOMIC DNA]</scope>
    <source>
        <strain evidence="2 3">MLST1</strain>
    </source>
</reference>
<dbReference type="InterPro" id="IPR036866">
    <property type="entry name" value="RibonucZ/Hydroxyglut_hydro"/>
</dbReference>
<dbReference type="PANTHER" id="PTHR15032">
    <property type="entry name" value="N-ACYL-PHOSPHATIDYLETHANOLAMINE-HYDROLYZING PHOSPHOLIPASE D"/>
    <property type="match status" value="1"/>
</dbReference>